<reference evidence="1" key="2">
    <citation type="submission" date="2020-09" db="EMBL/GenBank/DDBJ databases">
        <authorList>
            <person name="Sun Q."/>
            <person name="Zhou Y."/>
        </authorList>
    </citation>
    <scope>NUCLEOTIDE SEQUENCE</scope>
    <source>
        <strain evidence="1">CGMCC 1.12214</strain>
    </source>
</reference>
<dbReference type="AlphaFoldDB" id="A0A917I705"/>
<evidence type="ECO:0000313" key="1">
    <source>
        <dbReference type="EMBL" id="GGH16162.1"/>
    </source>
</evidence>
<gene>
    <name evidence="1" type="ORF">GCM10007036_16640</name>
</gene>
<comment type="caution">
    <text evidence="1">The sequence shown here is derived from an EMBL/GenBank/DDBJ whole genome shotgun (WGS) entry which is preliminary data.</text>
</comment>
<dbReference type="EMBL" id="BMES01000001">
    <property type="protein sequence ID" value="GGH16162.1"/>
    <property type="molecule type" value="Genomic_DNA"/>
</dbReference>
<reference evidence="1" key="1">
    <citation type="journal article" date="2014" name="Int. J. Syst. Evol. Microbiol.">
        <title>Complete genome sequence of Corynebacterium casei LMG S-19264T (=DSM 44701T), isolated from a smear-ripened cheese.</title>
        <authorList>
            <consortium name="US DOE Joint Genome Institute (JGI-PGF)"/>
            <person name="Walter F."/>
            <person name="Albersmeier A."/>
            <person name="Kalinowski J."/>
            <person name="Ruckert C."/>
        </authorList>
    </citation>
    <scope>NUCLEOTIDE SEQUENCE</scope>
    <source>
        <strain evidence="1">CGMCC 1.12214</strain>
    </source>
</reference>
<keyword evidence="2" id="KW-1185">Reference proteome</keyword>
<dbReference type="Proteomes" id="UP000603912">
    <property type="component" value="Unassembled WGS sequence"/>
</dbReference>
<evidence type="ECO:0000313" key="2">
    <source>
        <dbReference type="Proteomes" id="UP000603912"/>
    </source>
</evidence>
<accession>A0A917I705</accession>
<sequence length="66" mass="7363">MRCPYEILKEAQEADLPAAEMLDLISEQVRRFGGEVDRSGWANLTPGQKIARLRPALDSLARPALQ</sequence>
<organism evidence="1 2">
    <name type="scientific">Alsobacter metallidurans</name>
    <dbReference type="NCBI Taxonomy" id="340221"/>
    <lineage>
        <taxon>Bacteria</taxon>
        <taxon>Pseudomonadati</taxon>
        <taxon>Pseudomonadota</taxon>
        <taxon>Alphaproteobacteria</taxon>
        <taxon>Hyphomicrobiales</taxon>
        <taxon>Alsobacteraceae</taxon>
        <taxon>Alsobacter</taxon>
    </lineage>
</organism>
<proteinExistence type="predicted"/>
<name>A0A917I705_9HYPH</name>
<protein>
    <submittedName>
        <fullName evidence="1">Uncharacterized protein</fullName>
    </submittedName>
</protein>